<sequence length="119" mass="12746">MHSLASSGRPPDSTVVRTPIESVDVGKQANSLAPPVAGKNMILDAIQVGDLLVGVGKNCASTKLLEAFLTSMKKLQDLNTCSRAEGLNNSSLNMPFQALNMSLEPWPSFEQMQHVTCAF</sequence>
<name>A0ABR2S248_9ROSI</name>
<reference evidence="2 3" key="1">
    <citation type="journal article" date="2024" name="G3 (Bethesda)">
        <title>Genome assembly of Hibiscus sabdariffa L. provides insights into metabolisms of medicinal natural products.</title>
        <authorList>
            <person name="Kim T."/>
        </authorList>
    </citation>
    <scope>NUCLEOTIDE SEQUENCE [LARGE SCALE GENOMIC DNA]</scope>
    <source>
        <strain evidence="2">TK-2024</strain>
        <tissue evidence="2">Old leaves</tissue>
    </source>
</reference>
<evidence type="ECO:0000256" key="1">
    <source>
        <dbReference type="SAM" id="MobiDB-lite"/>
    </source>
</evidence>
<accession>A0ABR2S248</accession>
<feature type="region of interest" description="Disordered" evidence="1">
    <location>
        <begin position="1"/>
        <end position="21"/>
    </location>
</feature>
<dbReference type="EMBL" id="JBBPBN010000018">
    <property type="protein sequence ID" value="KAK9019029.1"/>
    <property type="molecule type" value="Genomic_DNA"/>
</dbReference>
<protein>
    <submittedName>
        <fullName evidence="2">Uncharacterized protein</fullName>
    </submittedName>
</protein>
<organism evidence="2 3">
    <name type="scientific">Hibiscus sabdariffa</name>
    <name type="common">roselle</name>
    <dbReference type="NCBI Taxonomy" id="183260"/>
    <lineage>
        <taxon>Eukaryota</taxon>
        <taxon>Viridiplantae</taxon>
        <taxon>Streptophyta</taxon>
        <taxon>Embryophyta</taxon>
        <taxon>Tracheophyta</taxon>
        <taxon>Spermatophyta</taxon>
        <taxon>Magnoliopsida</taxon>
        <taxon>eudicotyledons</taxon>
        <taxon>Gunneridae</taxon>
        <taxon>Pentapetalae</taxon>
        <taxon>rosids</taxon>
        <taxon>malvids</taxon>
        <taxon>Malvales</taxon>
        <taxon>Malvaceae</taxon>
        <taxon>Malvoideae</taxon>
        <taxon>Hibiscus</taxon>
    </lineage>
</organism>
<comment type="caution">
    <text evidence="2">The sequence shown here is derived from an EMBL/GenBank/DDBJ whole genome shotgun (WGS) entry which is preliminary data.</text>
</comment>
<evidence type="ECO:0000313" key="2">
    <source>
        <dbReference type="EMBL" id="KAK9019029.1"/>
    </source>
</evidence>
<evidence type="ECO:0000313" key="3">
    <source>
        <dbReference type="Proteomes" id="UP001396334"/>
    </source>
</evidence>
<keyword evidence="3" id="KW-1185">Reference proteome</keyword>
<gene>
    <name evidence="2" type="ORF">V6N11_034070</name>
</gene>
<dbReference type="Proteomes" id="UP001396334">
    <property type="component" value="Unassembled WGS sequence"/>
</dbReference>
<proteinExistence type="predicted"/>